<evidence type="ECO:0000313" key="2">
    <source>
        <dbReference type="EMBL" id="MFC3961013.1"/>
    </source>
</evidence>
<accession>A0ABV8DLX0</accession>
<dbReference type="PANTHER" id="PTHR48050:SF13">
    <property type="entry name" value="STEROL 3-BETA-GLUCOSYLTRANSFERASE UGT80A2"/>
    <property type="match status" value="1"/>
</dbReference>
<dbReference type="PANTHER" id="PTHR48050">
    <property type="entry name" value="STEROL 3-BETA-GLUCOSYLTRANSFERASE"/>
    <property type="match status" value="1"/>
</dbReference>
<feature type="domain" description="Erythromycin biosynthesis protein CIII-like C-terminal" evidence="1">
    <location>
        <begin position="280"/>
        <end position="391"/>
    </location>
</feature>
<dbReference type="InterPro" id="IPR010610">
    <property type="entry name" value="EryCIII-like_C"/>
</dbReference>
<sequence>MTRFLVYTAPATGHTLPLVPGLLELRRRGHEVHVRTLPALVGPLRTAGLSADAVDPRVTAVEVTDFRATSDTERLRSGQVDLLRRGRFDGPDLDAAVAEHRPDVLLVDSIAYGAQTRAQASPLPTAMVLPSVLPVRGRGIPPYGLGLKPLSGPLGRARDAVGWKLVERMFGRAMLPGLNELRRAAGLPEFRSPLDQFTAQDAVIVLTGEPLEYPRTDLPPHVHLVGAQPWDLPAERPAYLDEPGDPWVLVTCSTDYQGDEDLARIAVEALRDQPVRVLLTLAEAYEGAALTSAGNIRVERFVPHGHVLPHCAAVVTHGGFGIVSKAMAAGVPAVVVPFGRDQPEIARRVSEAGAGVTLRSKELNARSLRVAVERARALTPGARAAAATLRAHGGAARFADAAEGLAPALRQENSAATR</sequence>
<dbReference type="EMBL" id="JBHSAX010000003">
    <property type="protein sequence ID" value="MFC3961013.1"/>
    <property type="molecule type" value="Genomic_DNA"/>
</dbReference>
<dbReference type="Gene3D" id="3.40.50.2000">
    <property type="entry name" value="Glycogen Phosphorylase B"/>
    <property type="match status" value="2"/>
</dbReference>
<protein>
    <submittedName>
        <fullName evidence="2">Glycosyltransferase</fullName>
    </submittedName>
</protein>
<evidence type="ECO:0000313" key="3">
    <source>
        <dbReference type="Proteomes" id="UP001595696"/>
    </source>
</evidence>
<dbReference type="CDD" id="cd03784">
    <property type="entry name" value="GT1_Gtf-like"/>
    <property type="match status" value="1"/>
</dbReference>
<dbReference type="Pfam" id="PF06722">
    <property type="entry name" value="EryCIII-like_C"/>
    <property type="match status" value="1"/>
</dbReference>
<keyword evidence="3" id="KW-1185">Reference proteome</keyword>
<evidence type="ECO:0000259" key="1">
    <source>
        <dbReference type="Pfam" id="PF06722"/>
    </source>
</evidence>
<organism evidence="2 3">
    <name type="scientific">Nocardia jiangsuensis</name>
    <dbReference type="NCBI Taxonomy" id="1691563"/>
    <lineage>
        <taxon>Bacteria</taxon>
        <taxon>Bacillati</taxon>
        <taxon>Actinomycetota</taxon>
        <taxon>Actinomycetes</taxon>
        <taxon>Mycobacteriales</taxon>
        <taxon>Nocardiaceae</taxon>
        <taxon>Nocardia</taxon>
    </lineage>
</organism>
<dbReference type="Proteomes" id="UP001595696">
    <property type="component" value="Unassembled WGS sequence"/>
</dbReference>
<name>A0ABV8DLX0_9NOCA</name>
<reference evidence="3" key="1">
    <citation type="journal article" date="2019" name="Int. J. Syst. Evol. Microbiol.">
        <title>The Global Catalogue of Microorganisms (GCM) 10K type strain sequencing project: providing services to taxonomists for standard genome sequencing and annotation.</title>
        <authorList>
            <consortium name="The Broad Institute Genomics Platform"/>
            <consortium name="The Broad Institute Genome Sequencing Center for Infectious Disease"/>
            <person name="Wu L."/>
            <person name="Ma J."/>
        </authorList>
    </citation>
    <scope>NUCLEOTIDE SEQUENCE [LARGE SCALE GENOMIC DNA]</scope>
    <source>
        <strain evidence="3">CGMCC 4.7330</strain>
    </source>
</reference>
<dbReference type="InterPro" id="IPR050426">
    <property type="entry name" value="Glycosyltransferase_28"/>
</dbReference>
<dbReference type="InterPro" id="IPR002213">
    <property type="entry name" value="UDP_glucos_trans"/>
</dbReference>
<gene>
    <name evidence="2" type="ORF">ACFO0B_03310</name>
</gene>
<proteinExistence type="predicted"/>
<dbReference type="SUPFAM" id="SSF53756">
    <property type="entry name" value="UDP-Glycosyltransferase/glycogen phosphorylase"/>
    <property type="match status" value="1"/>
</dbReference>
<comment type="caution">
    <text evidence="2">The sequence shown here is derived from an EMBL/GenBank/DDBJ whole genome shotgun (WGS) entry which is preliminary data.</text>
</comment>
<dbReference type="RefSeq" id="WP_378610775.1">
    <property type="nucleotide sequence ID" value="NZ_JBHSAX010000003.1"/>
</dbReference>